<protein>
    <recommendedName>
        <fullName evidence="3">G domain-containing protein</fullName>
    </recommendedName>
</protein>
<dbReference type="Gene3D" id="3.40.50.300">
    <property type="entry name" value="P-loop containing nucleotide triphosphate hydrolases"/>
    <property type="match status" value="1"/>
</dbReference>
<dbReference type="Gene3D" id="1.10.510.10">
    <property type="entry name" value="Transferase(Phosphotransferase) domain 1"/>
    <property type="match status" value="1"/>
</dbReference>
<dbReference type="Proteomes" id="UP000717328">
    <property type="component" value="Unassembled WGS sequence"/>
</dbReference>
<name>A0A9P7K4K4_9AGAR</name>
<evidence type="ECO:0008006" key="3">
    <source>
        <dbReference type="Google" id="ProtNLM"/>
    </source>
</evidence>
<reference evidence="1" key="1">
    <citation type="submission" date="2021-02" db="EMBL/GenBank/DDBJ databases">
        <authorList>
            <person name="Nieuwenhuis M."/>
            <person name="Van De Peppel L.J.J."/>
        </authorList>
    </citation>
    <scope>NUCLEOTIDE SEQUENCE</scope>
    <source>
        <strain evidence="1">D49</strain>
    </source>
</reference>
<dbReference type="AlphaFoldDB" id="A0A9P7K4K4"/>
<sequence>MFTKTDNQSPVFEDLAAQTVSILPFVAEHPTRHDRRVTLIDTPGFGAGLREDYKILKTLSTWVGEHVPTGSRIVIIYLVAIDRQLSLELDNMSPERLTVHGIVQHSMILTTKWGNLLNWDAGLQRHDDIREQFEPKIPVHPFLNTLDSAWKILDSIDEQPVDIGIFEQRLANVLPKPQISSLFLSFFVSSSSLPDTQRKETHVAEENRKTRLRKLSLEAIALLLTTALSNEDDNRKLLERSESESQAILDTFQTKQKPSIPRSAEITLLGLSDDIRNLLDDCWACDPLKRPTTADLLSRLAPLKPKDTRSPISFKAGPAMSKDGLYDADVPLTIERLDMILSRTISPYSPVRLPNTHRAVEERLMALLKDVDASRKLLSRRGADAQNLLDAFHAVRLNFIFSRLLSPGVEYFVDLIRDAI</sequence>
<accession>A0A9P7K4K4</accession>
<keyword evidence="2" id="KW-1185">Reference proteome</keyword>
<organism evidence="1 2">
    <name type="scientific">Sphagnurus paluster</name>
    <dbReference type="NCBI Taxonomy" id="117069"/>
    <lineage>
        <taxon>Eukaryota</taxon>
        <taxon>Fungi</taxon>
        <taxon>Dikarya</taxon>
        <taxon>Basidiomycota</taxon>
        <taxon>Agaricomycotina</taxon>
        <taxon>Agaricomycetes</taxon>
        <taxon>Agaricomycetidae</taxon>
        <taxon>Agaricales</taxon>
        <taxon>Tricholomatineae</taxon>
        <taxon>Lyophyllaceae</taxon>
        <taxon>Sphagnurus</taxon>
    </lineage>
</organism>
<proteinExistence type="predicted"/>
<dbReference type="EMBL" id="JABCKI010005991">
    <property type="protein sequence ID" value="KAG5635985.1"/>
    <property type="molecule type" value="Genomic_DNA"/>
</dbReference>
<evidence type="ECO:0000313" key="1">
    <source>
        <dbReference type="EMBL" id="KAG5635985.1"/>
    </source>
</evidence>
<gene>
    <name evidence="1" type="ORF">H0H81_009453</name>
</gene>
<evidence type="ECO:0000313" key="2">
    <source>
        <dbReference type="Proteomes" id="UP000717328"/>
    </source>
</evidence>
<comment type="caution">
    <text evidence="1">The sequence shown here is derived from an EMBL/GenBank/DDBJ whole genome shotgun (WGS) entry which is preliminary data.</text>
</comment>
<reference evidence="1" key="2">
    <citation type="submission" date="2021-10" db="EMBL/GenBank/DDBJ databases">
        <title>Phylogenomics reveals ancestral predisposition of the termite-cultivated fungus Termitomyces towards a domesticated lifestyle.</title>
        <authorList>
            <person name="Auxier B."/>
            <person name="Grum-Grzhimaylo A."/>
            <person name="Cardenas M.E."/>
            <person name="Lodge J.D."/>
            <person name="Laessoe T."/>
            <person name="Pedersen O."/>
            <person name="Smith M.E."/>
            <person name="Kuyper T.W."/>
            <person name="Franco-Molano E.A."/>
            <person name="Baroni T.J."/>
            <person name="Aanen D.K."/>
        </authorList>
    </citation>
    <scope>NUCLEOTIDE SEQUENCE</scope>
    <source>
        <strain evidence="1">D49</strain>
    </source>
</reference>
<dbReference type="OrthoDB" id="8954335at2759"/>
<dbReference type="InterPro" id="IPR027417">
    <property type="entry name" value="P-loop_NTPase"/>
</dbReference>